<keyword evidence="2" id="KW-0472">Membrane</keyword>
<feature type="region of interest" description="Disordered" evidence="1">
    <location>
        <begin position="222"/>
        <end position="251"/>
    </location>
</feature>
<dbReference type="GeneID" id="24098992"/>
<gene>
    <name evidence="3" type="ORF">FIBRA_06240</name>
</gene>
<dbReference type="AlphaFoldDB" id="J4IB57"/>
<organism evidence="3 4">
    <name type="scientific">Fibroporia radiculosa</name>
    <dbReference type="NCBI Taxonomy" id="599839"/>
    <lineage>
        <taxon>Eukaryota</taxon>
        <taxon>Fungi</taxon>
        <taxon>Dikarya</taxon>
        <taxon>Basidiomycota</taxon>
        <taxon>Agaricomycotina</taxon>
        <taxon>Agaricomycetes</taxon>
        <taxon>Polyporales</taxon>
        <taxon>Fibroporiaceae</taxon>
        <taxon>Fibroporia</taxon>
    </lineage>
</organism>
<keyword evidence="2" id="KW-0812">Transmembrane</keyword>
<accession>J4IB57</accession>
<dbReference type="Proteomes" id="UP000006352">
    <property type="component" value="Unassembled WGS sequence"/>
</dbReference>
<keyword evidence="4" id="KW-1185">Reference proteome</keyword>
<keyword evidence="2" id="KW-1133">Transmembrane helix</keyword>
<dbReference type="RefSeq" id="XP_012183364.1">
    <property type="nucleotide sequence ID" value="XM_012327974.1"/>
</dbReference>
<feature type="transmembrane region" description="Helical" evidence="2">
    <location>
        <begin position="6"/>
        <end position="27"/>
    </location>
</feature>
<evidence type="ECO:0000256" key="1">
    <source>
        <dbReference type="SAM" id="MobiDB-lite"/>
    </source>
</evidence>
<reference evidence="3 4" key="1">
    <citation type="journal article" date="2012" name="Appl. Environ. Microbiol.">
        <title>Short-read sequencing for genomic analysis of the brown rot fungus Fibroporia radiculosa.</title>
        <authorList>
            <person name="Tang J.D."/>
            <person name="Perkins A.D."/>
            <person name="Sonstegard T.S."/>
            <person name="Schroeder S.G."/>
            <person name="Burgess S.C."/>
            <person name="Diehl S.V."/>
        </authorList>
    </citation>
    <scope>NUCLEOTIDE SEQUENCE [LARGE SCALE GENOMIC DNA]</scope>
    <source>
        <strain evidence="3 4">TFFH 294</strain>
    </source>
</reference>
<feature type="transmembrane region" description="Helical" evidence="2">
    <location>
        <begin position="34"/>
        <end position="58"/>
    </location>
</feature>
<feature type="transmembrane region" description="Helical" evidence="2">
    <location>
        <begin position="78"/>
        <end position="104"/>
    </location>
</feature>
<name>J4IB57_9APHY</name>
<dbReference type="EMBL" id="HE797141">
    <property type="protein sequence ID" value="CCM04081.1"/>
    <property type="molecule type" value="Genomic_DNA"/>
</dbReference>
<evidence type="ECO:0000313" key="3">
    <source>
        <dbReference type="EMBL" id="CCM04081.1"/>
    </source>
</evidence>
<dbReference type="HOGENOM" id="CLU_096864_0_0_1"/>
<evidence type="ECO:0000313" key="4">
    <source>
        <dbReference type="Proteomes" id="UP000006352"/>
    </source>
</evidence>
<proteinExistence type="predicted"/>
<sequence length="251" mass="27331">MAVFSVISDAVYMIVNVVISYMLILAISHGNQTLSVITLLMGLGSVGLSLCQHASMHFLSMYGVCWSSITLKFTEDDFVIIGSTYAICALFCNLIVIVSAWFYLHRSLLSEGVLRRTNTVAGTLLKDGTMYFMALSALHFQYVIDYACTFTCNPSGDLYNILAVTSGPSQLLPSILLSRLLLHLHEASSGEYSGTHNGGTHTGTWLQDLEFARSQILSSELVPQSSANEAEVMDADGAGYNDPENGMNQEE</sequence>
<evidence type="ECO:0000256" key="2">
    <source>
        <dbReference type="SAM" id="Phobius"/>
    </source>
</evidence>
<dbReference type="InParanoid" id="J4IB57"/>
<protein>
    <submittedName>
        <fullName evidence="3">Uncharacterized protein</fullName>
    </submittedName>
</protein>